<evidence type="ECO:0000259" key="7">
    <source>
        <dbReference type="Pfam" id="PF00361"/>
    </source>
</evidence>
<dbReference type="GO" id="GO:0012505">
    <property type="term" value="C:endomembrane system"/>
    <property type="evidence" value="ECO:0007669"/>
    <property type="project" value="UniProtKB-SubCell"/>
</dbReference>
<feature type="transmembrane region" description="Helical" evidence="5">
    <location>
        <begin position="298"/>
        <end position="314"/>
    </location>
</feature>
<dbReference type="AlphaFoldDB" id="A0A5B2ZH43"/>
<evidence type="ECO:0000256" key="4">
    <source>
        <dbReference type="ARBA" id="ARBA00023136"/>
    </source>
</evidence>
<reference evidence="8 9" key="1">
    <citation type="submission" date="2019-09" db="EMBL/GenBank/DDBJ databases">
        <title>Arenimonas chukotkensis sp. nov., a bacterium isolated from Chukotka hot spring, Arctic region, Russia.</title>
        <authorList>
            <person name="Zayulina K.S."/>
            <person name="Prokofeva M.I."/>
            <person name="Elcheninov A.G."/>
            <person name="Novikov A."/>
            <person name="Kochetkova T.V."/>
            <person name="Kublanov I.V."/>
        </authorList>
    </citation>
    <scope>NUCLEOTIDE SEQUENCE [LARGE SCALE GENOMIC DNA]</scope>
    <source>
        <strain evidence="8 9">3729k</strain>
    </source>
</reference>
<feature type="transmembrane region" description="Helical" evidence="5">
    <location>
        <begin position="273"/>
        <end position="291"/>
    </location>
</feature>
<sequence>MPTTADLLPLGPEIFVCGAAFALLMVDLFLSDARRGLTHFLALFILAAAAVMTARNLGAEPAWGFADLFVRDTVSDVLKLAIYAVTAAAFVYAKPYLQDRGLFKGEFYVLGLFAVLGMMLMVSAGSLLVVYLGLELLALSSYGLVGMDRDNPRSTEAAMKYFVLGSMASGILLYGMSMVYGATGTLQLGEIHAAAAATGDSTLLLFGVVFMLGGIAFKFGAAPFHMWLPDVYHGAPTAITLFIGSAPKVATFGMAYRLLEVGVGPLDPYWQDMVAWLAAISLVLGNLIALVQSNLKRMLAYSTISHVGFLFMGLSQGGTVGYSAAMFYAIAYALMSAAAFGAIVLLSRKGFEAEEVADFRGLWARSPFQAMLVLFIMASLAGVPPFLGFWAKLEVLRAAVEAGLIWLAIVGVVCAVVGAYYYLRVVKAMFFEEPEGEAVRVHGDGHLRLVFAVNAVLLLVLGVFADTILHWCRLAFPV</sequence>
<keyword evidence="5" id="KW-0874">Quinone</keyword>
<comment type="similarity">
    <text evidence="5">Belongs to the complex I subunit 2 family.</text>
</comment>
<dbReference type="GO" id="GO:0042773">
    <property type="term" value="P:ATP synthesis coupled electron transport"/>
    <property type="evidence" value="ECO:0007669"/>
    <property type="project" value="InterPro"/>
</dbReference>
<dbReference type="HAMAP" id="MF_00445">
    <property type="entry name" value="NDH1_NuoN_1"/>
    <property type="match status" value="1"/>
</dbReference>
<feature type="transmembrane region" description="Helical" evidence="5">
    <location>
        <begin position="449"/>
        <end position="471"/>
    </location>
</feature>
<keyword evidence="5" id="KW-1003">Cell membrane</keyword>
<evidence type="ECO:0000256" key="1">
    <source>
        <dbReference type="ARBA" id="ARBA00004127"/>
    </source>
</evidence>
<accession>A0A5B2ZH43</accession>
<evidence type="ECO:0000256" key="3">
    <source>
        <dbReference type="ARBA" id="ARBA00022989"/>
    </source>
</evidence>
<keyword evidence="2 5" id="KW-0812">Transmembrane</keyword>
<dbReference type="NCBIfam" id="TIGR01770">
    <property type="entry name" value="NDH_I_N"/>
    <property type="match status" value="1"/>
</dbReference>
<comment type="subunit">
    <text evidence="5">NDH-1 is composed of 14 different subunits. Subunits NuoA, H, J, K, L, M, N constitute the membrane sector of the complex.</text>
</comment>
<dbReference type="GO" id="GO:0008137">
    <property type="term" value="F:NADH dehydrogenase (ubiquinone) activity"/>
    <property type="evidence" value="ECO:0007669"/>
    <property type="project" value="InterPro"/>
</dbReference>
<keyword evidence="5" id="KW-0830">Ubiquinone</keyword>
<dbReference type="Pfam" id="PF00361">
    <property type="entry name" value="Proton_antipo_M"/>
    <property type="match status" value="1"/>
</dbReference>
<evidence type="ECO:0000256" key="6">
    <source>
        <dbReference type="RuleBase" id="RU000320"/>
    </source>
</evidence>
<feature type="domain" description="NADH:quinone oxidoreductase/Mrp antiporter transmembrane" evidence="7">
    <location>
        <begin position="124"/>
        <end position="416"/>
    </location>
</feature>
<reference evidence="8 9" key="2">
    <citation type="submission" date="2019-09" db="EMBL/GenBank/DDBJ databases">
        <authorList>
            <person name="Mazur A."/>
        </authorList>
    </citation>
    <scope>NUCLEOTIDE SEQUENCE [LARGE SCALE GENOMIC DNA]</scope>
    <source>
        <strain evidence="8 9">3729k</strain>
    </source>
</reference>
<proteinExistence type="inferred from homology"/>
<feature type="transmembrane region" description="Helical" evidence="5">
    <location>
        <begin position="107"/>
        <end position="134"/>
    </location>
</feature>
<comment type="function">
    <text evidence="5">NDH-1 shuttles electrons from NADH, via FMN and iron-sulfur (Fe-S) centers, to quinones in the respiratory chain. The immediate electron acceptor for the enzyme in this species is believed to be ubiquinone. Couples the redox reaction to proton translocation (for every two electrons transferred, four hydrogen ions are translocated across the cytoplasmic membrane), and thus conserves the redox energy in a proton gradient.</text>
</comment>
<gene>
    <name evidence="5 8" type="primary">nuoN</name>
    <name evidence="8" type="ORF">F0415_01400</name>
</gene>
<comment type="subcellular location">
    <subcellularLocation>
        <location evidence="5">Cell membrane</location>
        <topology evidence="5">Multi-pass membrane protein</topology>
    </subcellularLocation>
    <subcellularLocation>
        <location evidence="1">Endomembrane system</location>
        <topology evidence="1">Multi-pass membrane protein</topology>
    </subcellularLocation>
    <subcellularLocation>
        <location evidence="6">Membrane</location>
        <topology evidence="6">Multi-pass membrane protein</topology>
    </subcellularLocation>
</comment>
<feature type="transmembrane region" description="Helical" evidence="5">
    <location>
        <begin position="403"/>
        <end position="423"/>
    </location>
</feature>
<feature type="transmembrane region" description="Helical" evidence="5">
    <location>
        <begin position="77"/>
        <end position="95"/>
    </location>
</feature>
<feature type="transmembrane region" description="Helical" evidence="5">
    <location>
        <begin position="37"/>
        <end position="57"/>
    </location>
</feature>
<dbReference type="InterPro" id="IPR010096">
    <property type="entry name" value="NADH-Q_OxRdtase_suN/2"/>
</dbReference>
<comment type="catalytic activity">
    <reaction evidence="5">
        <text>a quinone + NADH + 5 H(+)(in) = a quinol + NAD(+) + 4 H(+)(out)</text>
        <dbReference type="Rhea" id="RHEA:57888"/>
        <dbReference type="ChEBI" id="CHEBI:15378"/>
        <dbReference type="ChEBI" id="CHEBI:24646"/>
        <dbReference type="ChEBI" id="CHEBI:57540"/>
        <dbReference type="ChEBI" id="CHEBI:57945"/>
        <dbReference type="ChEBI" id="CHEBI:132124"/>
    </reaction>
</comment>
<feature type="transmembrane region" description="Helical" evidence="5">
    <location>
        <begin position="12"/>
        <end position="30"/>
    </location>
</feature>
<evidence type="ECO:0000313" key="9">
    <source>
        <dbReference type="Proteomes" id="UP000322165"/>
    </source>
</evidence>
<evidence type="ECO:0000256" key="2">
    <source>
        <dbReference type="ARBA" id="ARBA00022692"/>
    </source>
</evidence>
<dbReference type="GO" id="GO:0005886">
    <property type="term" value="C:plasma membrane"/>
    <property type="evidence" value="ECO:0007669"/>
    <property type="project" value="UniProtKB-SubCell"/>
</dbReference>
<keyword evidence="5" id="KW-0520">NAD</keyword>
<dbReference type="GO" id="GO:0048038">
    <property type="term" value="F:quinone binding"/>
    <property type="evidence" value="ECO:0007669"/>
    <property type="project" value="UniProtKB-KW"/>
</dbReference>
<feature type="transmembrane region" description="Helical" evidence="5">
    <location>
        <begin position="368"/>
        <end position="391"/>
    </location>
</feature>
<protein>
    <recommendedName>
        <fullName evidence="5">NADH-quinone oxidoreductase subunit N</fullName>
        <ecNumber evidence="5">7.1.1.-</ecNumber>
    </recommendedName>
    <alternativeName>
        <fullName evidence="5">NADH dehydrogenase I subunit N</fullName>
    </alternativeName>
    <alternativeName>
        <fullName evidence="5">NDH-1 subunit N</fullName>
    </alternativeName>
</protein>
<organism evidence="8 9">
    <name type="scientific">Arenimonas fontis</name>
    <dbReference type="NCBI Taxonomy" id="2608255"/>
    <lineage>
        <taxon>Bacteria</taxon>
        <taxon>Pseudomonadati</taxon>
        <taxon>Pseudomonadota</taxon>
        <taxon>Gammaproteobacteria</taxon>
        <taxon>Lysobacterales</taxon>
        <taxon>Lysobacteraceae</taxon>
        <taxon>Arenimonas</taxon>
    </lineage>
</organism>
<comment type="caution">
    <text evidence="8">The sequence shown here is derived from an EMBL/GenBank/DDBJ whole genome shotgun (WGS) entry which is preliminary data.</text>
</comment>
<keyword evidence="9" id="KW-1185">Reference proteome</keyword>
<dbReference type="PANTHER" id="PTHR22773">
    <property type="entry name" value="NADH DEHYDROGENASE"/>
    <property type="match status" value="1"/>
</dbReference>
<dbReference type="GO" id="GO:0050136">
    <property type="term" value="F:NADH dehydrogenase (quinone) (non-electrogenic) activity"/>
    <property type="evidence" value="ECO:0007669"/>
    <property type="project" value="UniProtKB-UniRule"/>
</dbReference>
<dbReference type="EMBL" id="VUOD01000001">
    <property type="protein sequence ID" value="KAA2286362.1"/>
    <property type="molecule type" value="Genomic_DNA"/>
</dbReference>
<evidence type="ECO:0000256" key="5">
    <source>
        <dbReference type="HAMAP-Rule" id="MF_00445"/>
    </source>
</evidence>
<keyword evidence="4 5" id="KW-0472">Membrane</keyword>
<feature type="transmembrane region" description="Helical" evidence="5">
    <location>
        <begin position="203"/>
        <end position="221"/>
    </location>
</feature>
<keyword evidence="5" id="KW-1278">Translocase</keyword>
<dbReference type="Proteomes" id="UP000322165">
    <property type="component" value="Unassembled WGS sequence"/>
</dbReference>
<dbReference type="EC" id="7.1.1.-" evidence="5"/>
<feature type="transmembrane region" description="Helical" evidence="5">
    <location>
        <begin position="161"/>
        <end position="182"/>
    </location>
</feature>
<dbReference type="PRINTS" id="PR01434">
    <property type="entry name" value="NADHDHGNASE5"/>
</dbReference>
<feature type="transmembrane region" description="Helical" evidence="5">
    <location>
        <begin position="326"/>
        <end position="347"/>
    </location>
</feature>
<keyword evidence="5" id="KW-0813">Transport</keyword>
<keyword evidence="8" id="KW-0560">Oxidoreductase</keyword>
<dbReference type="InterPro" id="IPR001750">
    <property type="entry name" value="ND/Mrp_TM"/>
</dbReference>
<name>A0A5B2ZH43_9GAMM</name>
<keyword evidence="3 5" id="KW-1133">Transmembrane helix</keyword>
<dbReference type="NCBIfam" id="NF004442">
    <property type="entry name" value="PRK05777.1-5"/>
    <property type="match status" value="1"/>
</dbReference>
<evidence type="ECO:0000313" key="8">
    <source>
        <dbReference type="EMBL" id="KAA2286362.1"/>
    </source>
</evidence>